<feature type="transmembrane region" description="Helical" evidence="1">
    <location>
        <begin position="167"/>
        <end position="187"/>
    </location>
</feature>
<evidence type="ECO:0000313" key="2">
    <source>
        <dbReference type="EMBL" id="BCR89446.1"/>
    </source>
</evidence>
<dbReference type="Proteomes" id="UP000637239">
    <property type="component" value="Chromosome 5"/>
</dbReference>
<keyword evidence="1" id="KW-0812">Transmembrane</keyword>
<keyword evidence="3" id="KW-1185">Reference proteome</keyword>
<dbReference type="AlphaFoldDB" id="A0A7R7VRP4"/>
<dbReference type="PANTHER" id="PTHR37488:SF6">
    <property type="entry name" value="DUF1275 DOMAIN PROTEIN (AFU_ORTHOLOGUE AFUA_3G07550)"/>
    <property type="match status" value="1"/>
</dbReference>
<feature type="transmembrane region" description="Helical" evidence="1">
    <location>
        <begin position="132"/>
        <end position="155"/>
    </location>
</feature>
<proteinExistence type="predicted"/>
<dbReference type="InterPro" id="IPR010699">
    <property type="entry name" value="DUF1275"/>
</dbReference>
<dbReference type="RefSeq" id="XP_043137968.1">
    <property type="nucleotide sequence ID" value="XM_043280383.1"/>
</dbReference>
<keyword evidence="1" id="KW-1133">Transmembrane helix</keyword>
<organism evidence="2 3">
    <name type="scientific">Aspergillus chevalieri</name>
    <name type="common">Eurotium chevalieri</name>
    <dbReference type="NCBI Taxonomy" id="182096"/>
    <lineage>
        <taxon>Eukaryota</taxon>
        <taxon>Fungi</taxon>
        <taxon>Dikarya</taxon>
        <taxon>Ascomycota</taxon>
        <taxon>Pezizomycotina</taxon>
        <taxon>Eurotiomycetes</taxon>
        <taxon>Eurotiomycetidae</taxon>
        <taxon>Eurotiales</taxon>
        <taxon>Aspergillaceae</taxon>
        <taxon>Aspergillus</taxon>
        <taxon>Aspergillus subgen. Aspergillus</taxon>
    </lineage>
</organism>
<evidence type="ECO:0008006" key="4">
    <source>
        <dbReference type="Google" id="ProtNLM"/>
    </source>
</evidence>
<accession>A0A7R7VRP4</accession>
<keyword evidence="1" id="KW-0472">Membrane</keyword>
<reference evidence="2" key="1">
    <citation type="submission" date="2021-01" db="EMBL/GenBank/DDBJ databases">
        <authorList>
            <consortium name="Aspergillus chevalieri M1 genome sequencing consortium"/>
            <person name="Kazuki M."/>
            <person name="Futagami T."/>
        </authorList>
    </citation>
    <scope>NUCLEOTIDE SEQUENCE</scope>
    <source>
        <strain evidence="2">M1</strain>
    </source>
</reference>
<dbReference type="PANTHER" id="PTHR37488">
    <property type="entry name" value="DUF1275 DOMAIN-CONTAINING PROTEIN"/>
    <property type="match status" value="1"/>
</dbReference>
<sequence>MQTAFSGPQPDARHLTYQDDATNTRLKSRFESKDETTDGSFWSIRGASTNVSISGGNQDTTSPEFSLRGSVSRYFLAEINTKWTDGLLIVCCFVSGLVDGLSFDAWGSFSSMQSGNSVFIALGVAGQPAYPAYLWAKSLIALVTYLVGNVTFIQVSRALNPLRRSTLILSFSVQTAALLAAALLIQLDAVDSRPEDPRAPIQWMQVLPIALLAFQAAGQIVASRVLSYDEIPTVVLTTLLCDLLVDKHLCQRPWKANPKRNRRLSAFLSLFLGAMTAGGLCKLDHMPAGLWLAMGLKLMITVSFMVWKDNQKAVDTVSIA</sequence>
<feature type="transmembrane region" description="Helical" evidence="1">
    <location>
        <begin position="83"/>
        <end position="103"/>
    </location>
</feature>
<gene>
    <name evidence="2" type="ORF">ACHE_50644A</name>
</gene>
<reference evidence="2" key="2">
    <citation type="submission" date="2021-02" db="EMBL/GenBank/DDBJ databases">
        <title>Aspergillus chevalieri M1 genome sequence.</title>
        <authorList>
            <person name="Kadooka C."/>
            <person name="Mori K."/>
            <person name="Futagami T."/>
        </authorList>
    </citation>
    <scope>NUCLEOTIDE SEQUENCE</scope>
    <source>
        <strain evidence="2">M1</strain>
    </source>
</reference>
<feature type="transmembrane region" description="Helical" evidence="1">
    <location>
        <begin position="289"/>
        <end position="307"/>
    </location>
</feature>
<evidence type="ECO:0000256" key="1">
    <source>
        <dbReference type="SAM" id="Phobius"/>
    </source>
</evidence>
<dbReference type="KEGG" id="ache:ACHE_50644A"/>
<dbReference type="Pfam" id="PF06912">
    <property type="entry name" value="DUF1275"/>
    <property type="match status" value="1"/>
</dbReference>
<name>A0A7R7VRP4_ASPCH</name>
<feature type="transmembrane region" description="Helical" evidence="1">
    <location>
        <begin position="207"/>
        <end position="226"/>
    </location>
</feature>
<protein>
    <recommendedName>
        <fullName evidence="4">DUF1275 domain protein</fullName>
    </recommendedName>
</protein>
<feature type="transmembrane region" description="Helical" evidence="1">
    <location>
        <begin position="264"/>
        <end position="283"/>
    </location>
</feature>
<evidence type="ECO:0000313" key="3">
    <source>
        <dbReference type="Proteomes" id="UP000637239"/>
    </source>
</evidence>
<dbReference type="GeneID" id="66983804"/>
<dbReference type="EMBL" id="AP024420">
    <property type="protein sequence ID" value="BCR89446.1"/>
    <property type="molecule type" value="Genomic_DNA"/>
</dbReference>